<organism evidence="1">
    <name type="scientific">marine sediment metagenome</name>
    <dbReference type="NCBI Taxonomy" id="412755"/>
    <lineage>
        <taxon>unclassified sequences</taxon>
        <taxon>metagenomes</taxon>
        <taxon>ecological metagenomes</taxon>
    </lineage>
</organism>
<protein>
    <submittedName>
        <fullName evidence="1">Uncharacterized protein</fullName>
    </submittedName>
</protein>
<dbReference type="EMBL" id="LAZR01037820">
    <property type="protein sequence ID" value="KKL21192.1"/>
    <property type="molecule type" value="Genomic_DNA"/>
</dbReference>
<evidence type="ECO:0000313" key="1">
    <source>
        <dbReference type="EMBL" id="KKL21192.1"/>
    </source>
</evidence>
<accession>A0A0F9C4K9</accession>
<reference evidence="1" key="1">
    <citation type="journal article" date="2015" name="Nature">
        <title>Complex archaea that bridge the gap between prokaryotes and eukaryotes.</title>
        <authorList>
            <person name="Spang A."/>
            <person name="Saw J.H."/>
            <person name="Jorgensen S.L."/>
            <person name="Zaremba-Niedzwiedzka K."/>
            <person name="Martijn J."/>
            <person name="Lind A.E."/>
            <person name="van Eijk R."/>
            <person name="Schleper C."/>
            <person name="Guy L."/>
            <person name="Ettema T.J."/>
        </authorList>
    </citation>
    <scope>NUCLEOTIDE SEQUENCE</scope>
</reference>
<sequence>MPEYLLEEVMEEGAKYASLRERGLIVTDAQRAMVTDLVFNGFFGGANCPDRSVPSESTKR</sequence>
<comment type="caution">
    <text evidence="1">The sequence shown here is derived from an EMBL/GenBank/DDBJ whole genome shotgun (WGS) entry which is preliminary data.</text>
</comment>
<dbReference type="AlphaFoldDB" id="A0A0F9C4K9"/>
<name>A0A0F9C4K9_9ZZZZ</name>
<proteinExistence type="predicted"/>
<gene>
    <name evidence="1" type="ORF">LCGC14_2447910</name>
</gene>